<evidence type="ECO:0000313" key="1">
    <source>
        <dbReference type="Proteomes" id="UP000887565"/>
    </source>
</evidence>
<keyword evidence="1" id="KW-1185">Reference proteome</keyword>
<organism evidence="1 2">
    <name type="scientific">Romanomermis culicivorax</name>
    <name type="common">Nematode worm</name>
    <dbReference type="NCBI Taxonomy" id="13658"/>
    <lineage>
        <taxon>Eukaryota</taxon>
        <taxon>Metazoa</taxon>
        <taxon>Ecdysozoa</taxon>
        <taxon>Nematoda</taxon>
        <taxon>Enoplea</taxon>
        <taxon>Dorylaimia</taxon>
        <taxon>Mermithida</taxon>
        <taxon>Mermithoidea</taxon>
        <taxon>Mermithidae</taxon>
        <taxon>Romanomermis</taxon>
    </lineage>
</organism>
<accession>A0A915HK65</accession>
<evidence type="ECO:0000313" key="2">
    <source>
        <dbReference type="WBParaSite" id="nRc.2.0.1.t02363-RA"/>
    </source>
</evidence>
<reference evidence="2" key="1">
    <citation type="submission" date="2022-11" db="UniProtKB">
        <authorList>
            <consortium name="WormBaseParasite"/>
        </authorList>
    </citation>
    <scope>IDENTIFICATION</scope>
</reference>
<sequence>MKTFLCKRYEIVSNSFSLAITYDWDRNHFGIGNASLNMQDSRIRSKSVLDHATNHLTPATESCSTFSIFDVTVGAKVMCLGVLDGFIGDKYSMGDFSLLFRSASIATLTLSSKFNGKGAPIGLLKLKEASTNAVNCGQILSNNTTNPAIASSLEIAPISSQQSLASIRTDEFFKSVIRSSPVLFFCAISFESPFSIPPSNTSAITDCMKNIIM</sequence>
<dbReference type="Proteomes" id="UP000887565">
    <property type="component" value="Unplaced"/>
</dbReference>
<proteinExistence type="predicted"/>
<name>A0A915HK65_ROMCU</name>
<dbReference type="WBParaSite" id="nRc.2.0.1.t02363-RA">
    <property type="protein sequence ID" value="nRc.2.0.1.t02363-RA"/>
    <property type="gene ID" value="nRc.2.0.1.g02363"/>
</dbReference>
<protein>
    <submittedName>
        <fullName evidence="2">Uncharacterized protein</fullName>
    </submittedName>
</protein>
<dbReference type="AlphaFoldDB" id="A0A915HK65"/>